<dbReference type="Pfam" id="PF10180">
    <property type="entry name" value="WKF"/>
    <property type="match status" value="1"/>
</dbReference>
<name>A0AAD7C3Z8_9AGAR</name>
<evidence type="ECO:0000313" key="4">
    <source>
        <dbReference type="Proteomes" id="UP001221142"/>
    </source>
</evidence>
<reference evidence="3" key="1">
    <citation type="submission" date="2023-03" db="EMBL/GenBank/DDBJ databases">
        <title>Massive genome expansion in bonnet fungi (Mycena s.s.) driven by repeated elements and novel gene families across ecological guilds.</title>
        <authorList>
            <consortium name="Lawrence Berkeley National Laboratory"/>
            <person name="Harder C.B."/>
            <person name="Miyauchi S."/>
            <person name="Viragh M."/>
            <person name="Kuo A."/>
            <person name="Thoen E."/>
            <person name="Andreopoulos B."/>
            <person name="Lu D."/>
            <person name="Skrede I."/>
            <person name="Drula E."/>
            <person name="Henrissat B."/>
            <person name="Morin E."/>
            <person name="Kohler A."/>
            <person name="Barry K."/>
            <person name="LaButti K."/>
            <person name="Morin E."/>
            <person name="Salamov A."/>
            <person name="Lipzen A."/>
            <person name="Mereny Z."/>
            <person name="Hegedus B."/>
            <person name="Baldrian P."/>
            <person name="Stursova M."/>
            <person name="Weitz H."/>
            <person name="Taylor A."/>
            <person name="Grigoriev I.V."/>
            <person name="Nagy L.G."/>
            <person name="Martin F."/>
            <person name="Kauserud H."/>
        </authorList>
    </citation>
    <scope>NUCLEOTIDE SEQUENCE</scope>
    <source>
        <strain evidence="3">9284</strain>
    </source>
</reference>
<evidence type="ECO:0000259" key="2">
    <source>
        <dbReference type="Pfam" id="PF10180"/>
    </source>
</evidence>
<dbReference type="AlphaFoldDB" id="A0AAD7C3Z8"/>
<dbReference type="InterPro" id="IPR019327">
    <property type="entry name" value="WKF"/>
</dbReference>
<protein>
    <recommendedName>
        <fullName evidence="2">WKF domain-containing protein</fullName>
    </recommendedName>
</protein>
<keyword evidence="4" id="KW-1185">Reference proteome</keyword>
<feature type="domain" description="WKF" evidence="2">
    <location>
        <begin position="66"/>
        <end position="117"/>
    </location>
</feature>
<organism evidence="3 4">
    <name type="scientific">Roridomyces roridus</name>
    <dbReference type="NCBI Taxonomy" id="1738132"/>
    <lineage>
        <taxon>Eukaryota</taxon>
        <taxon>Fungi</taxon>
        <taxon>Dikarya</taxon>
        <taxon>Basidiomycota</taxon>
        <taxon>Agaricomycotina</taxon>
        <taxon>Agaricomycetes</taxon>
        <taxon>Agaricomycetidae</taxon>
        <taxon>Agaricales</taxon>
        <taxon>Marasmiineae</taxon>
        <taxon>Mycenaceae</taxon>
        <taxon>Roridomyces</taxon>
    </lineage>
</organism>
<feature type="region of interest" description="Disordered" evidence="1">
    <location>
        <begin position="1"/>
        <end position="47"/>
    </location>
</feature>
<dbReference type="PANTHER" id="PTHR22306:SF2">
    <property type="entry name" value="CHROMOSOME 7 OPEN READING FRAME 50"/>
    <property type="match status" value="1"/>
</dbReference>
<accession>A0AAD7C3Z8</accession>
<comment type="caution">
    <text evidence="3">The sequence shown here is derived from an EMBL/GenBank/DDBJ whole genome shotgun (WGS) entry which is preliminary data.</text>
</comment>
<evidence type="ECO:0000313" key="3">
    <source>
        <dbReference type="EMBL" id="KAJ7638547.1"/>
    </source>
</evidence>
<sequence length="153" mass="17548">MTSKEDTAAGKVKKDKRKREEDDVEQPKQKKPKKNKTGFPDPEEDSALSGQALKALAYAFYRFRRPKKWKFSKARQNWLVRNIWSDSIPEAYVDLTVQYLSNVQGGAREKLIKECQSFLSPDATEPPENQLKQTRARILLDALEKSSADSESQ</sequence>
<evidence type="ECO:0000256" key="1">
    <source>
        <dbReference type="SAM" id="MobiDB-lite"/>
    </source>
</evidence>
<dbReference type="Proteomes" id="UP001221142">
    <property type="component" value="Unassembled WGS sequence"/>
</dbReference>
<feature type="compositionally biased region" description="Basic and acidic residues" evidence="1">
    <location>
        <begin position="18"/>
        <end position="28"/>
    </location>
</feature>
<proteinExistence type="predicted"/>
<dbReference type="EMBL" id="JARKIF010000005">
    <property type="protein sequence ID" value="KAJ7638547.1"/>
    <property type="molecule type" value="Genomic_DNA"/>
</dbReference>
<gene>
    <name evidence="3" type="ORF">FB45DRAFT_903197</name>
</gene>
<dbReference type="PANTHER" id="PTHR22306">
    <property type="entry name" value="CHROMOSOME 7 OPEN READING FRAME 50"/>
    <property type="match status" value="1"/>
</dbReference>